<gene>
    <name evidence="6" type="ORF">PEPS_06500</name>
</gene>
<evidence type="ECO:0000256" key="2">
    <source>
        <dbReference type="ARBA" id="ARBA00011901"/>
    </source>
</evidence>
<evidence type="ECO:0000313" key="7">
    <source>
        <dbReference type="Proteomes" id="UP001354989"/>
    </source>
</evidence>
<dbReference type="Gene3D" id="3.40.630.40">
    <property type="entry name" value="Zn-dependent exopeptidases"/>
    <property type="match status" value="1"/>
</dbReference>
<feature type="transmembrane region" description="Helical" evidence="4">
    <location>
        <begin position="14"/>
        <end position="32"/>
    </location>
</feature>
<dbReference type="EMBL" id="AP025292">
    <property type="protein sequence ID" value="BDC98369.1"/>
    <property type="molecule type" value="Genomic_DNA"/>
</dbReference>
<dbReference type="Proteomes" id="UP001354989">
    <property type="component" value="Chromosome"/>
</dbReference>
<sequence>MCLCHTKRKKLKNLSILFLLSIGFVLMSYTTLNTHRYSVKTVVIDAGHGGKDQGTHGKLLKEKDVALSVALKLGKIIKENLPDVKVIYTRDSDHFVELNDRALIANKNNADVFISIHCNSSPHNDGVHGTETYTMGLHSSKGNLNVAMRENSSMLMEDDYNNNYDGFDPNSPESYILFNLYLSAYSDNSLNLASKIEGQFKRRVGRHSRGVKQAGFVVLWRTSMPSVLVETGFLSNPKEEKYLGDPLGQTYIASGIYRAFRDYKKEIESI</sequence>
<dbReference type="InterPro" id="IPR002508">
    <property type="entry name" value="MurNAc-LAA_cat"/>
</dbReference>
<keyword evidence="4" id="KW-1133">Transmembrane helix</keyword>
<evidence type="ECO:0000256" key="4">
    <source>
        <dbReference type="SAM" id="Phobius"/>
    </source>
</evidence>
<keyword evidence="4" id="KW-0812">Transmembrane</keyword>
<proteinExistence type="predicted"/>
<dbReference type="InterPro" id="IPR050695">
    <property type="entry name" value="N-acetylmuramoyl_amidase_3"/>
</dbReference>
<evidence type="ECO:0000313" key="6">
    <source>
        <dbReference type="EMBL" id="BDC98369.1"/>
    </source>
</evidence>
<name>A0ABM7VBR3_9BACT</name>
<dbReference type="SMART" id="SM00646">
    <property type="entry name" value="Ami_3"/>
    <property type="match status" value="1"/>
</dbReference>
<accession>A0ABM7VBR3</accession>
<evidence type="ECO:0000256" key="1">
    <source>
        <dbReference type="ARBA" id="ARBA00001561"/>
    </source>
</evidence>
<protein>
    <recommendedName>
        <fullName evidence="2">N-acetylmuramoyl-L-alanine amidase</fullName>
        <ecNumber evidence="2">3.5.1.28</ecNumber>
    </recommendedName>
</protein>
<dbReference type="SUPFAM" id="SSF53187">
    <property type="entry name" value="Zn-dependent exopeptidases"/>
    <property type="match status" value="1"/>
</dbReference>
<dbReference type="EC" id="3.5.1.28" evidence="2"/>
<organism evidence="6 7">
    <name type="scientific">Persicobacter psychrovividus</name>
    <dbReference type="NCBI Taxonomy" id="387638"/>
    <lineage>
        <taxon>Bacteria</taxon>
        <taxon>Pseudomonadati</taxon>
        <taxon>Bacteroidota</taxon>
        <taxon>Cytophagia</taxon>
        <taxon>Cytophagales</taxon>
        <taxon>Persicobacteraceae</taxon>
        <taxon>Persicobacter</taxon>
    </lineage>
</organism>
<evidence type="ECO:0000259" key="5">
    <source>
        <dbReference type="SMART" id="SM00646"/>
    </source>
</evidence>
<reference evidence="6 7" key="1">
    <citation type="submission" date="2021-12" db="EMBL/GenBank/DDBJ databases">
        <title>Genome sequencing of bacteria with rrn-lacking chromosome and rrn-plasmid.</title>
        <authorList>
            <person name="Anda M."/>
            <person name="Iwasaki W."/>
        </authorList>
    </citation>
    <scope>NUCLEOTIDE SEQUENCE [LARGE SCALE GENOMIC DNA]</scope>
    <source>
        <strain evidence="6 7">NBRC 101262</strain>
    </source>
</reference>
<dbReference type="Pfam" id="PF01520">
    <property type="entry name" value="Amidase_3"/>
    <property type="match status" value="1"/>
</dbReference>
<dbReference type="CDD" id="cd02696">
    <property type="entry name" value="MurNAc-LAA"/>
    <property type="match status" value="1"/>
</dbReference>
<dbReference type="PANTHER" id="PTHR30404:SF0">
    <property type="entry name" value="N-ACETYLMURAMOYL-L-ALANINE AMIDASE AMIC"/>
    <property type="match status" value="1"/>
</dbReference>
<keyword evidence="7" id="KW-1185">Reference proteome</keyword>
<keyword evidence="3" id="KW-0378">Hydrolase</keyword>
<keyword evidence="4" id="KW-0472">Membrane</keyword>
<comment type="catalytic activity">
    <reaction evidence="1">
        <text>Hydrolyzes the link between N-acetylmuramoyl residues and L-amino acid residues in certain cell-wall glycopeptides.</text>
        <dbReference type="EC" id="3.5.1.28"/>
    </reaction>
</comment>
<evidence type="ECO:0000256" key="3">
    <source>
        <dbReference type="ARBA" id="ARBA00022801"/>
    </source>
</evidence>
<dbReference type="PANTHER" id="PTHR30404">
    <property type="entry name" value="N-ACETYLMURAMOYL-L-ALANINE AMIDASE"/>
    <property type="match status" value="1"/>
</dbReference>
<feature type="domain" description="MurNAc-LAA" evidence="5">
    <location>
        <begin position="102"/>
        <end position="261"/>
    </location>
</feature>